<organism evidence="1 2">
    <name type="scientific">Paenibacillus arenilitoris</name>
    <dbReference type="NCBI Taxonomy" id="2772299"/>
    <lineage>
        <taxon>Bacteria</taxon>
        <taxon>Bacillati</taxon>
        <taxon>Bacillota</taxon>
        <taxon>Bacilli</taxon>
        <taxon>Bacillales</taxon>
        <taxon>Paenibacillaceae</taxon>
        <taxon>Paenibacillus</taxon>
    </lineage>
</organism>
<dbReference type="Gene3D" id="2.60.120.370">
    <property type="entry name" value="YhcH/YjgK/YiaL"/>
    <property type="match status" value="1"/>
</dbReference>
<dbReference type="NCBIfam" id="TIGR00022">
    <property type="entry name" value="YhcH/YjgK/YiaL family protein"/>
    <property type="match status" value="1"/>
</dbReference>
<accession>A0A927CMP5</accession>
<proteinExistence type="predicted"/>
<keyword evidence="2" id="KW-1185">Reference proteome</keyword>
<dbReference type="InterPro" id="IPR004375">
    <property type="entry name" value="NanQ/TabA/YiaL"/>
</dbReference>
<protein>
    <submittedName>
        <fullName evidence="1">YhcH/YjgK/YiaL family protein</fullName>
    </submittedName>
</protein>
<dbReference type="RefSeq" id="WP_190860737.1">
    <property type="nucleotide sequence ID" value="NZ_JACXIY010000013.1"/>
</dbReference>
<dbReference type="PANTHER" id="PTHR34986:SF4">
    <property type="entry name" value="EVOLVED BETA-GALACTOSIDASE SUBUNIT BETA-RELATED"/>
    <property type="match status" value="1"/>
</dbReference>
<dbReference type="EMBL" id="JACXIY010000013">
    <property type="protein sequence ID" value="MBD2868986.1"/>
    <property type="molecule type" value="Genomic_DNA"/>
</dbReference>
<dbReference type="AlphaFoldDB" id="A0A927CMP5"/>
<dbReference type="PANTHER" id="PTHR34986">
    <property type="entry name" value="EVOLVED BETA-GALACTOSIDASE SUBUNIT BETA"/>
    <property type="match status" value="1"/>
</dbReference>
<dbReference type="SUPFAM" id="SSF51197">
    <property type="entry name" value="Clavaminate synthase-like"/>
    <property type="match status" value="1"/>
</dbReference>
<dbReference type="InterPro" id="IPR037012">
    <property type="entry name" value="NanQ/TabA/YiaL_sf"/>
</dbReference>
<comment type="caution">
    <text evidence="1">The sequence shown here is derived from an EMBL/GenBank/DDBJ whole genome shotgun (WGS) entry which is preliminary data.</text>
</comment>
<evidence type="ECO:0000313" key="2">
    <source>
        <dbReference type="Proteomes" id="UP000632125"/>
    </source>
</evidence>
<evidence type="ECO:0000313" key="1">
    <source>
        <dbReference type="EMBL" id="MBD2868986.1"/>
    </source>
</evidence>
<sequence length="166" mass="18903">MIVDTIRNWERNKSQYGEAVQQALAFIQTLNTDEMPSTVEIVGSQMYVMKQTPTTERFDKRPSEVHALHADIHIVLEGEEWQAFAPASNRNQPVLDRLEDSDYALFDHVEDETVIKLGPGAFTVYWPGEYHRPNCSPEGGTALVKLVVKIHSDRIGDIRKKEEDHA</sequence>
<gene>
    <name evidence="1" type="ORF">IDH41_10385</name>
</gene>
<reference evidence="1" key="1">
    <citation type="submission" date="2020-09" db="EMBL/GenBank/DDBJ databases">
        <title>A novel bacterium of genus Paenibacillus, isolated from South China Sea.</title>
        <authorList>
            <person name="Huang H."/>
            <person name="Mo K."/>
            <person name="Hu Y."/>
        </authorList>
    </citation>
    <scope>NUCLEOTIDE SEQUENCE</scope>
    <source>
        <strain evidence="1">IB182493</strain>
    </source>
</reference>
<name>A0A927CMP5_9BACL</name>
<dbReference type="Proteomes" id="UP000632125">
    <property type="component" value="Unassembled WGS sequence"/>
</dbReference>
<dbReference type="GO" id="GO:0005829">
    <property type="term" value="C:cytosol"/>
    <property type="evidence" value="ECO:0007669"/>
    <property type="project" value="TreeGrafter"/>
</dbReference>
<dbReference type="Pfam" id="PF04074">
    <property type="entry name" value="DUF386"/>
    <property type="match status" value="1"/>
</dbReference>
<dbReference type="GO" id="GO:0044010">
    <property type="term" value="P:single-species biofilm formation"/>
    <property type="evidence" value="ECO:0007669"/>
    <property type="project" value="TreeGrafter"/>
</dbReference>